<dbReference type="Pfam" id="PF01595">
    <property type="entry name" value="CNNM"/>
    <property type="match status" value="1"/>
</dbReference>
<dbReference type="InterPro" id="IPR002550">
    <property type="entry name" value="CNNM"/>
</dbReference>
<accession>A0AAV9XYZ7</accession>
<evidence type="ECO:0000313" key="5">
    <source>
        <dbReference type="Proteomes" id="UP001311799"/>
    </source>
</evidence>
<feature type="transmembrane region" description="Helical" evidence="2">
    <location>
        <begin position="122"/>
        <end position="145"/>
    </location>
</feature>
<dbReference type="GO" id="GO:0010960">
    <property type="term" value="P:magnesium ion homeostasis"/>
    <property type="evidence" value="ECO:0007669"/>
    <property type="project" value="InterPro"/>
</dbReference>
<evidence type="ECO:0000259" key="3">
    <source>
        <dbReference type="PROSITE" id="PS51846"/>
    </source>
</evidence>
<dbReference type="PROSITE" id="PS51846">
    <property type="entry name" value="CNNM"/>
    <property type="match status" value="1"/>
</dbReference>
<keyword evidence="5" id="KW-1185">Reference proteome</keyword>
<feature type="domain" description="CNNM transmembrane" evidence="3">
    <location>
        <begin position="5"/>
        <end position="186"/>
    </location>
</feature>
<keyword evidence="1 2" id="KW-0472">Membrane</keyword>
<keyword evidence="1 2" id="KW-0812">Transmembrane</keyword>
<evidence type="ECO:0000256" key="2">
    <source>
        <dbReference type="SAM" id="Phobius"/>
    </source>
</evidence>
<reference evidence="4 5" key="1">
    <citation type="submission" date="2023-10" db="EMBL/GenBank/DDBJ databases">
        <title>Comparative genomics analysis reveals potential genetic determinants of host preference in Cryptosporidium xiaoi.</title>
        <authorList>
            <person name="Xiao L."/>
            <person name="Li J."/>
        </authorList>
    </citation>
    <scope>NUCLEOTIDE SEQUENCE [LARGE SCALE GENOMIC DNA]</scope>
    <source>
        <strain evidence="4 5">52996</strain>
    </source>
</reference>
<feature type="transmembrane region" description="Helical" evidence="2">
    <location>
        <begin position="96"/>
        <end position="115"/>
    </location>
</feature>
<dbReference type="PANTHER" id="PTHR12064:SF94">
    <property type="entry name" value="UNEXTENDED PROTEIN"/>
    <property type="match status" value="1"/>
</dbReference>
<evidence type="ECO:0000313" key="4">
    <source>
        <dbReference type="EMBL" id="KAK6589708.1"/>
    </source>
</evidence>
<keyword evidence="1 2" id="KW-1133">Transmembrane helix</keyword>
<feature type="transmembrane region" description="Helical" evidence="2">
    <location>
        <begin position="69"/>
        <end position="90"/>
    </location>
</feature>
<sequence>MHAILDLPLSILIFISFLLSLGSAVFSGLTLGMMTQDLLYLKVASISNDKGKWSGYYAKKLLPLRLDGNLLLVTLLFGNVTVNTGLSILISELTSGWLGFTVSTILILILGEIIPQAICSRYGLYIGGFFSPFIRLIQVTLYPILRPISFLLDKVVGKNNEKLYNKEELLTLLEYHSMKGVITANELRLINRILFSQCNLSNIVSSISEFPTVSINSNVDYYTLNWYVNNGITRIYVLDNSNYLKNNCAKFNYNGDYSDSHSHDIQTQNRTSNFYSNSLANYPNQNSVPIKHDVIILEMNDHKMDSGVENNTSGDILIHSPNTDDTCDSEGHKCHLKCNTPKFNGIPIIGYINLSELISRERNTVSFQISNIVNTKCFQRLTSIVISADTMGLLIESGNLSIIENISNIKDKLLCIESRTRVPTLLSVLSQYNFDQKDVIFVYSKNNGNKISYDGVITQREVFNHIFL</sequence>
<dbReference type="EMBL" id="JAWDEY010000011">
    <property type="protein sequence ID" value="KAK6589708.1"/>
    <property type="molecule type" value="Genomic_DNA"/>
</dbReference>
<protein>
    <recommendedName>
        <fullName evidence="3">CNNM transmembrane domain-containing protein</fullName>
    </recommendedName>
</protein>
<comment type="caution">
    <text evidence="4">The sequence shown here is derived from an EMBL/GenBank/DDBJ whole genome shotgun (WGS) entry which is preliminary data.</text>
</comment>
<dbReference type="GO" id="GO:0016020">
    <property type="term" value="C:membrane"/>
    <property type="evidence" value="ECO:0007669"/>
    <property type="project" value="UniProtKB-UniRule"/>
</dbReference>
<dbReference type="AlphaFoldDB" id="A0AAV9XYZ7"/>
<organism evidence="4 5">
    <name type="scientific">Cryptosporidium xiaoi</name>
    <dbReference type="NCBI Taxonomy" id="659607"/>
    <lineage>
        <taxon>Eukaryota</taxon>
        <taxon>Sar</taxon>
        <taxon>Alveolata</taxon>
        <taxon>Apicomplexa</taxon>
        <taxon>Conoidasida</taxon>
        <taxon>Coccidia</taxon>
        <taxon>Eucoccidiorida</taxon>
        <taxon>Eimeriorina</taxon>
        <taxon>Cryptosporidiidae</taxon>
        <taxon>Cryptosporidium</taxon>
    </lineage>
</organism>
<dbReference type="InterPro" id="IPR045095">
    <property type="entry name" value="ACDP"/>
</dbReference>
<proteinExistence type="predicted"/>
<dbReference type="Proteomes" id="UP001311799">
    <property type="component" value="Unassembled WGS sequence"/>
</dbReference>
<dbReference type="PANTHER" id="PTHR12064">
    <property type="entry name" value="METAL TRANSPORTER CNNM"/>
    <property type="match status" value="1"/>
</dbReference>
<name>A0AAV9XYZ7_9CRYT</name>
<gene>
    <name evidence="4" type="ORF">RS030_1105</name>
</gene>
<feature type="transmembrane region" description="Helical" evidence="2">
    <location>
        <begin position="12"/>
        <end position="32"/>
    </location>
</feature>
<evidence type="ECO:0000256" key="1">
    <source>
        <dbReference type="PROSITE-ProRule" id="PRU01193"/>
    </source>
</evidence>